<evidence type="ECO:0000256" key="1">
    <source>
        <dbReference type="SAM" id="MobiDB-lite"/>
    </source>
</evidence>
<proteinExistence type="predicted"/>
<reference evidence="2" key="1">
    <citation type="journal article" date="2019" name="bioRxiv">
        <title>The Genome of the Zebra Mussel, Dreissena polymorpha: A Resource for Invasive Species Research.</title>
        <authorList>
            <person name="McCartney M.A."/>
            <person name="Auch B."/>
            <person name="Kono T."/>
            <person name="Mallez S."/>
            <person name="Zhang Y."/>
            <person name="Obille A."/>
            <person name="Becker A."/>
            <person name="Abrahante J.E."/>
            <person name="Garbe J."/>
            <person name="Badalamenti J.P."/>
            <person name="Herman A."/>
            <person name="Mangelson H."/>
            <person name="Liachko I."/>
            <person name="Sullivan S."/>
            <person name="Sone E.D."/>
            <person name="Koren S."/>
            <person name="Silverstein K.A.T."/>
            <person name="Beckman K.B."/>
            <person name="Gohl D.M."/>
        </authorList>
    </citation>
    <scope>NUCLEOTIDE SEQUENCE</scope>
    <source>
        <strain evidence="2">Duluth1</strain>
        <tissue evidence="2">Whole animal</tissue>
    </source>
</reference>
<feature type="region of interest" description="Disordered" evidence="1">
    <location>
        <begin position="1"/>
        <end position="22"/>
    </location>
</feature>
<accession>A0A9D4N094</accession>
<name>A0A9D4N094_DREPO</name>
<evidence type="ECO:0000313" key="2">
    <source>
        <dbReference type="EMBL" id="KAH3885786.1"/>
    </source>
</evidence>
<evidence type="ECO:0000313" key="3">
    <source>
        <dbReference type="Proteomes" id="UP000828390"/>
    </source>
</evidence>
<reference evidence="2" key="2">
    <citation type="submission" date="2020-11" db="EMBL/GenBank/DDBJ databases">
        <authorList>
            <person name="McCartney M.A."/>
            <person name="Auch B."/>
            <person name="Kono T."/>
            <person name="Mallez S."/>
            <person name="Becker A."/>
            <person name="Gohl D.M."/>
            <person name="Silverstein K.A.T."/>
            <person name="Koren S."/>
            <person name="Bechman K.B."/>
            <person name="Herman A."/>
            <person name="Abrahante J.E."/>
            <person name="Garbe J."/>
        </authorList>
    </citation>
    <scope>NUCLEOTIDE SEQUENCE</scope>
    <source>
        <strain evidence="2">Duluth1</strain>
        <tissue evidence="2">Whole animal</tissue>
    </source>
</reference>
<protein>
    <submittedName>
        <fullName evidence="2">Uncharacterized protein</fullName>
    </submittedName>
</protein>
<organism evidence="2 3">
    <name type="scientific">Dreissena polymorpha</name>
    <name type="common">Zebra mussel</name>
    <name type="synonym">Mytilus polymorpha</name>
    <dbReference type="NCBI Taxonomy" id="45954"/>
    <lineage>
        <taxon>Eukaryota</taxon>
        <taxon>Metazoa</taxon>
        <taxon>Spiralia</taxon>
        <taxon>Lophotrochozoa</taxon>
        <taxon>Mollusca</taxon>
        <taxon>Bivalvia</taxon>
        <taxon>Autobranchia</taxon>
        <taxon>Heteroconchia</taxon>
        <taxon>Euheterodonta</taxon>
        <taxon>Imparidentia</taxon>
        <taxon>Neoheterodontei</taxon>
        <taxon>Myida</taxon>
        <taxon>Dreissenoidea</taxon>
        <taxon>Dreissenidae</taxon>
        <taxon>Dreissena</taxon>
    </lineage>
</organism>
<sequence length="100" mass="11090">MIDSGTSGIGGVMAEKGENPRGNLKRWRHPYNFDAEILFGYAGNIVFYNIVSVSIDMIAYERINAENAENAERLTTSSFPAMSRSGSAEMWIGCDETEIF</sequence>
<dbReference type="EMBL" id="JAIWYP010000001">
    <property type="protein sequence ID" value="KAH3885786.1"/>
    <property type="molecule type" value="Genomic_DNA"/>
</dbReference>
<comment type="caution">
    <text evidence="2">The sequence shown here is derived from an EMBL/GenBank/DDBJ whole genome shotgun (WGS) entry which is preliminary data.</text>
</comment>
<dbReference type="AlphaFoldDB" id="A0A9D4N094"/>
<gene>
    <name evidence="2" type="ORF">DPMN_009784</name>
</gene>
<keyword evidence="3" id="KW-1185">Reference proteome</keyword>
<dbReference type="Proteomes" id="UP000828390">
    <property type="component" value="Unassembled WGS sequence"/>
</dbReference>